<proteinExistence type="predicted"/>
<dbReference type="Proteomes" id="UP000005239">
    <property type="component" value="Unassembled WGS sequence"/>
</dbReference>
<protein>
    <submittedName>
        <fullName evidence="1">Uncharacterized protein</fullName>
    </submittedName>
</protein>
<evidence type="ECO:0000313" key="2">
    <source>
        <dbReference type="Proteomes" id="UP000005239"/>
    </source>
</evidence>
<gene>
    <name evidence="1" type="primary">WBGene00273789</name>
</gene>
<evidence type="ECO:0000313" key="1">
    <source>
        <dbReference type="EnsemblMetazoa" id="PPA35420.1"/>
    </source>
</evidence>
<reference evidence="2" key="1">
    <citation type="journal article" date="2008" name="Nat. Genet.">
        <title>The Pristionchus pacificus genome provides a unique perspective on nematode lifestyle and parasitism.</title>
        <authorList>
            <person name="Dieterich C."/>
            <person name="Clifton S.W."/>
            <person name="Schuster L.N."/>
            <person name="Chinwalla A."/>
            <person name="Delehaunty K."/>
            <person name="Dinkelacker I."/>
            <person name="Fulton L."/>
            <person name="Fulton R."/>
            <person name="Godfrey J."/>
            <person name="Minx P."/>
            <person name="Mitreva M."/>
            <person name="Roeseler W."/>
            <person name="Tian H."/>
            <person name="Witte H."/>
            <person name="Yang S.P."/>
            <person name="Wilson R.K."/>
            <person name="Sommer R.J."/>
        </authorList>
    </citation>
    <scope>NUCLEOTIDE SEQUENCE [LARGE SCALE GENOMIC DNA]</scope>
    <source>
        <strain evidence="2">PS312</strain>
    </source>
</reference>
<accession>A0A2A6B7U3</accession>
<keyword evidence="2" id="KW-1185">Reference proteome</keyword>
<dbReference type="AlphaFoldDB" id="A0A2A6B7U3"/>
<reference evidence="1" key="2">
    <citation type="submission" date="2022-06" db="UniProtKB">
        <authorList>
            <consortium name="EnsemblMetazoa"/>
        </authorList>
    </citation>
    <scope>IDENTIFICATION</scope>
    <source>
        <strain evidence="1">PS312</strain>
    </source>
</reference>
<name>A0A2A6B7U3_PRIPA</name>
<sequence length="359" mass="41213">MSENLTISSLSPDIRKIFKCYGSVQIGIIENIRWNMESTRAEWEKLKSDYEEQLDVNCRLEINDLKHQLFAPTKLDVRIHITPRVSIPAPSLNDLLNEIPSFSTMSSLDELDLVNLPTDIIRKIIRAGQESINNMMLISPRWNALVTVHLNDRKNLPVINMVEWTINDRLKPNVSDDAIFDYPLNYPEAKIPKIMAKILGRCSSIENLKLNMDSNLSIEPDISMLNKGISDIPINEITIELDQHFNANHGAMLAKLLQEKSPQRFVVTTSRFDIIYAFLADGVFSRIHTNIAKLVPVIEFSIVEYKSRWSSQALMDAHWNSHKDDYCAKWQLTNGTVTVERIDDEKCRVRITFDSKSDK</sequence>
<organism evidence="1 2">
    <name type="scientific">Pristionchus pacificus</name>
    <name type="common">Parasitic nematode worm</name>
    <dbReference type="NCBI Taxonomy" id="54126"/>
    <lineage>
        <taxon>Eukaryota</taxon>
        <taxon>Metazoa</taxon>
        <taxon>Ecdysozoa</taxon>
        <taxon>Nematoda</taxon>
        <taxon>Chromadorea</taxon>
        <taxon>Rhabditida</taxon>
        <taxon>Rhabditina</taxon>
        <taxon>Diplogasteromorpha</taxon>
        <taxon>Diplogasteroidea</taxon>
        <taxon>Neodiplogasteridae</taxon>
        <taxon>Pristionchus</taxon>
    </lineage>
</organism>
<accession>A0A8R1YWQ2</accession>
<dbReference type="EnsemblMetazoa" id="PPA35420.1">
    <property type="protein sequence ID" value="PPA35420.1"/>
    <property type="gene ID" value="WBGene00273789"/>
</dbReference>